<evidence type="ECO:0000313" key="6">
    <source>
        <dbReference type="EMBL" id="MFC5001591.1"/>
    </source>
</evidence>
<evidence type="ECO:0000256" key="1">
    <source>
        <dbReference type="ARBA" id="ARBA00002388"/>
    </source>
</evidence>
<accession>A0ABV9W3N1</accession>
<dbReference type="EC" id="5.2.1.8" evidence="2"/>
<dbReference type="Pfam" id="PF00160">
    <property type="entry name" value="Pro_isomerase"/>
    <property type="match status" value="1"/>
</dbReference>
<dbReference type="PANTHER" id="PTHR45625">
    <property type="entry name" value="PEPTIDYL-PROLYL CIS-TRANS ISOMERASE-RELATED"/>
    <property type="match status" value="1"/>
</dbReference>
<evidence type="ECO:0000256" key="3">
    <source>
        <dbReference type="ARBA" id="ARBA00023110"/>
    </source>
</evidence>
<evidence type="ECO:0000313" key="7">
    <source>
        <dbReference type="Proteomes" id="UP001595912"/>
    </source>
</evidence>
<name>A0ABV9W3N1_9ACTN</name>
<organism evidence="6 7">
    <name type="scientific">Dactylosporangium cerinum</name>
    <dbReference type="NCBI Taxonomy" id="1434730"/>
    <lineage>
        <taxon>Bacteria</taxon>
        <taxon>Bacillati</taxon>
        <taxon>Actinomycetota</taxon>
        <taxon>Actinomycetes</taxon>
        <taxon>Micromonosporales</taxon>
        <taxon>Micromonosporaceae</taxon>
        <taxon>Dactylosporangium</taxon>
    </lineage>
</organism>
<keyword evidence="7" id="KW-1185">Reference proteome</keyword>
<gene>
    <name evidence="6" type="ORF">ACFPIJ_27615</name>
</gene>
<evidence type="ECO:0000259" key="5">
    <source>
        <dbReference type="PROSITE" id="PS50072"/>
    </source>
</evidence>
<sequence>MSTAMHPAAASTVVALVAEAAELRRQLAADLATRAVFARLATTCGSLRFELFPRRAPQAVANFVGLANGVLPYVDSATGERRTGRYFDGFCIGRIVRGMLLDFTPAADLHGPGYTFDDEYAADLTFNRPYLVAMANDGKRSDGSGTNGSQFFVTLSPAAHLNFTKPIFGELADDHSRRLVDELSLTLVDGQGRPVEPVVVEHVEITLDYRTER</sequence>
<dbReference type="InterPro" id="IPR002130">
    <property type="entry name" value="Cyclophilin-type_PPIase_dom"/>
</dbReference>
<dbReference type="GO" id="GO:0003755">
    <property type="term" value="F:peptidyl-prolyl cis-trans isomerase activity"/>
    <property type="evidence" value="ECO:0007669"/>
    <property type="project" value="UniProtKB-EC"/>
</dbReference>
<keyword evidence="3" id="KW-0697">Rotamase</keyword>
<dbReference type="SUPFAM" id="SSF50891">
    <property type="entry name" value="Cyclophilin-like"/>
    <property type="match status" value="1"/>
</dbReference>
<comment type="caution">
    <text evidence="6">The sequence shown here is derived from an EMBL/GenBank/DDBJ whole genome shotgun (WGS) entry which is preliminary data.</text>
</comment>
<keyword evidence="4 6" id="KW-0413">Isomerase</keyword>
<dbReference type="InterPro" id="IPR044666">
    <property type="entry name" value="Cyclophilin_A-like"/>
</dbReference>
<evidence type="ECO:0000256" key="4">
    <source>
        <dbReference type="ARBA" id="ARBA00023235"/>
    </source>
</evidence>
<dbReference type="InterPro" id="IPR029000">
    <property type="entry name" value="Cyclophilin-like_dom_sf"/>
</dbReference>
<dbReference type="PROSITE" id="PS50072">
    <property type="entry name" value="CSA_PPIASE_2"/>
    <property type="match status" value="1"/>
</dbReference>
<proteinExistence type="predicted"/>
<evidence type="ECO:0000256" key="2">
    <source>
        <dbReference type="ARBA" id="ARBA00013194"/>
    </source>
</evidence>
<protein>
    <recommendedName>
        <fullName evidence="2">peptidylprolyl isomerase</fullName>
        <ecNumber evidence="2">5.2.1.8</ecNumber>
    </recommendedName>
</protein>
<dbReference type="Proteomes" id="UP001595912">
    <property type="component" value="Unassembled WGS sequence"/>
</dbReference>
<dbReference type="EMBL" id="JBHSIU010000037">
    <property type="protein sequence ID" value="MFC5001591.1"/>
    <property type="molecule type" value="Genomic_DNA"/>
</dbReference>
<dbReference type="RefSeq" id="WP_380118819.1">
    <property type="nucleotide sequence ID" value="NZ_JBHSIU010000037.1"/>
</dbReference>
<dbReference type="Gene3D" id="2.40.100.10">
    <property type="entry name" value="Cyclophilin-like"/>
    <property type="match status" value="1"/>
</dbReference>
<comment type="function">
    <text evidence="1">PPIases accelerate the folding of proteins. It catalyzes the cis-trans isomerization of proline imidic peptide bonds in oligopeptides.</text>
</comment>
<dbReference type="PANTHER" id="PTHR45625:SF4">
    <property type="entry name" value="PEPTIDYLPROLYL ISOMERASE DOMAIN AND WD REPEAT-CONTAINING PROTEIN 1"/>
    <property type="match status" value="1"/>
</dbReference>
<feature type="domain" description="PPIase cyclophilin-type" evidence="5">
    <location>
        <begin position="45"/>
        <end position="205"/>
    </location>
</feature>
<reference evidence="7" key="1">
    <citation type="journal article" date="2019" name="Int. J. Syst. Evol. Microbiol.">
        <title>The Global Catalogue of Microorganisms (GCM) 10K type strain sequencing project: providing services to taxonomists for standard genome sequencing and annotation.</title>
        <authorList>
            <consortium name="The Broad Institute Genomics Platform"/>
            <consortium name="The Broad Institute Genome Sequencing Center for Infectious Disease"/>
            <person name="Wu L."/>
            <person name="Ma J."/>
        </authorList>
    </citation>
    <scope>NUCLEOTIDE SEQUENCE [LARGE SCALE GENOMIC DNA]</scope>
    <source>
        <strain evidence="7">CGMCC 4.7152</strain>
    </source>
</reference>